<comment type="caution">
    <text evidence="5">The sequence shown here is derived from an EMBL/GenBank/DDBJ whole genome shotgun (WGS) entry which is preliminary data.</text>
</comment>
<dbReference type="InterPro" id="IPR039565">
    <property type="entry name" value="BamD-like"/>
</dbReference>
<feature type="domain" description="Outer membrane lipoprotein BamD-like" evidence="4">
    <location>
        <begin position="36"/>
        <end position="220"/>
    </location>
</feature>
<organism evidence="5 6">
    <name type="scientific">Niastella yeongjuensis</name>
    <dbReference type="NCBI Taxonomy" id="354355"/>
    <lineage>
        <taxon>Bacteria</taxon>
        <taxon>Pseudomonadati</taxon>
        <taxon>Bacteroidota</taxon>
        <taxon>Chitinophagia</taxon>
        <taxon>Chitinophagales</taxon>
        <taxon>Chitinophagaceae</taxon>
        <taxon>Niastella</taxon>
    </lineage>
</organism>
<sequence>MRSVLIIAIIALSVVSCSKFSKVQKSTDYDYKLRMAEKYYVAKKYNYASQLYEELFPIMKGQPQFEDLFYKYAYCSYYLHDWLQAENLFKQFVEVFPNSAKAEEMEYMRAYVYYKQSPKAELDQTNTEKTIGLMQTFINTHPNSPKNKEASEIMDKCRIKLEEKEVGSALLYYNMGHYRAAAIAYTSLMNDFPDSQKGDEYKMQVIKSYYLFAMNSVEEKKLARFDQVVTECHDFMDRFPESSLKKDVENYETLSKNNIKAINNEQITKTN</sequence>
<dbReference type="InterPro" id="IPR017689">
    <property type="entry name" value="BamD"/>
</dbReference>
<protein>
    <recommendedName>
        <fullName evidence="4">Outer membrane lipoprotein BamD-like domain-containing protein</fullName>
    </recommendedName>
</protein>
<accession>A0A1V9EZ05</accession>
<dbReference type="PROSITE" id="PS51257">
    <property type="entry name" value="PROKAR_LIPOPROTEIN"/>
    <property type="match status" value="1"/>
</dbReference>
<dbReference type="Proteomes" id="UP000192610">
    <property type="component" value="Unassembled WGS sequence"/>
</dbReference>
<keyword evidence="6" id="KW-1185">Reference proteome</keyword>
<dbReference type="SUPFAM" id="SSF48452">
    <property type="entry name" value="TPR-like"/>
    <property type="match status" value="1"/>
</dbReference>
<evidence type="ECO:0000256" key="2">
    <source>
        <dbReference type="ARBA" id="ARBA00023136"/>
    </source>
</evidence>
<dbReference type="InterPro" id="IPR011990">
    <property type="entry name" value="TPR-like_helical_dom_sf"/>
</dbReference>
<evidence type="ECO:0000313" key="5">
    <source>
        <dbReference type="EMBL" id="OQP51266.1"/>
    </source>
</evidence>
<keyword evidence="3" id="KW-0998">Cell outer membrane</keyword>
<proteinExistence type="predicted"/>
<evidence type="ECO:0000256" key="1">
    <source>
        <dbReference type="ARBA" id="ARBA00022729"/>
    </source>
</evidence>
<evidence type="ECO:0000259" key="4">
    <source>
        <dbReference type="Pfam" id="PF13525"/>
    </source>
</evidence>
<name>A0A1V9EZ05_9BACT</name>
<keyword evidence="1" id="KW-0732">Signal</keyword>
<dbReference type="OrthoDB" id="9770761at2"/>
<dbReference type="Gene3D" id="1.25.40.10">
    <property type="entry name" value="Tetratricopeptide repeat domain"/>
    <property type="match status" value="1"/>
</dbReference>
<dbReference type="EMBL" id="LVXG01000011">
    <property type="protein sequence ID" value="OQP51266.1"/>
    <property type="molecule type" value="Genomic_DNA"/>
</dbReference>
<dbReference type="AlphaFoldDB" id="A0A1V9EZ05"/>
<dbReference type="RefSeq" id="WP_081198486.1">
    <property type="nucleotide sequence ID" value="NZ_FOCZ01000014.1"/>
</dbReference>
<dbReference type="STRING" id="354355.SAMN05660816_05716"/>
<reference evidence="6" key="1">
    <citation type="submission" date="2016-04" db="EMBL/GenBank/DDBJ databases">
        <authorList>
            <person name="Chen L."/>
            <person name="Zhuang W."/>
            <person name="Wang G."/>
        </authorList>
    </citation>
    <scope>NUCLEOTIDE SEQUENCE [LARGE SCALE GENOMIC DNA]</scope>
    <source>
        <strain evidence="6">17621</strain>
    </source>
</reference>
<dbReference type="Pfam" id="PF13525">
    <property type="entry name" value="YfiO"/>
    <property type="match status" value="1"/>
</dbReference>
<gene>
    <name evidence="5" type="ORF">A4H97_27185</name>
</gene>
<evidence type="ECO:0000313" key="6">
    <source>
        <dbReference type="Proteomes" id="UP000192610"/>
    </source>
</evidence>
<dbReference type="NCBIfam" id="TIGR03302">
    <property type="entry name" value="OM_YfiO"/>
    <property type="match status" value="1"/>
</dbReference>
<keyword evidence="2" id="KW-0472">Membrane</keyword>
<evidence type="ECO:0000256" key="3">
    <source>
        <dbReference type="ARBA" id="ARBA00023237"/>
    </source>
</evidence>